<dbReference type="RefSeq" id="WP_108021346.1">
    <property type="nucleotide sequence ID" value="NZ_QBKR01000001.1"/>
</dbReference>
<dbReference type="InterPro" id="IPR016181">
    <property type="entry name" value="Acyl_CoA_acyltransferase"/>
</dbReference>
<gene>
    <name evidence="1" type="ORF">C8P63_10170</name>
</gene>
<dbReference type="Proteomes" id="UP000244240">
    <property type="component" value="Unassembled WGS sequence"/>
</dbReference>
<accession>A0A2T6C959</accession>
<protein>
    <recommendedName>
        <fullName evidence="3">Acetyltransferase (GNAT) family protein</fullName>
    </recommendedName>
</protein>
<proteinExistence type="predicted"/>
<dbReference type="EMBL" id="QBKR01000001">
    <property type="protein sequence ID" value="PTX64852.1"/>
    <property type="molecule type" value="Genomic_DNA"/>
</dbReference>
<dbReference type="AlphaFoldDB" id="A0A2T6C959"/>
<organism evidence="1 2">
    <name type="scientific">Melghirimyces profundicolus</name>
    <dbReference type="NCBI Taxonomy" id="1242148"/>
    <lineage>
        <taxon>Bacteria</taxon>
        <taxon>Bacillati</taxon>
        <taxon>Bacillota</taxon>
        <taxon>Bacilli</taxon>
        <taxon>Bacillales</taxon>
        <taxon>Thermoactinomycetaceae</taxon>
        <taxon>Melghirimyces</taxon>
    </lineage>
</organism>
<evidence type="ECO:0000313" key="2">
    <source>
        <dbReference type="Proteomes" id="UP000244240"/>
    </source>
</evidence>
<dbReference type="SUPFAM" id="SSF55729">
    <property type="entry name" value="Acyl-CoA N-acyltransferases (Nat)"/>
    <property type="match status" value="1"/>
</dbReference>
<dbReference type="OrthoDB" id="45853at2"/>
<keyword evidence="2" id="KW-1185">Reference proteome</keyword>
<evidence type="ECO:0000313" key="1">
    <source>
        <dbReference type="EMBL" id="PTX64852.1"/>
    </source>
</evidence>
<reference evidence="1 2" key="1">
    <citation type="submission" date="2018-04" db="EMBL/GenBank/DDBJ databases">
        <title>Genomic Encyclopedia of Archaeal and Bacterial Type Strains, Phase II (KMG-II): from individual species to whole genera.</title>
        <authorList>
            <person name="Goeker M."/>
        </authorList>
    </citation>
    <scope>NUCLEOTIDE SEQUENCE [LARGE SCALE GENOMIC DNA]</scope>
    <source>
        <strain evidence="1 2">DSM 45787</strain>
    </source>
</reference>
<name>A0A2T6C959_9BACL</name>
<sequence length="109" mass="12667">MSEQEAVNRPPFIGRKIIREWILEEGMREVTAETDRDAVGFYRRLGFEIRSLGERYPGRGTLPMHSFNEKRIPVKSGPLRGKRPRRDWKRCEKVSGSITQSRFGETCAL</sequence>
<evidence type="ECO:0008006" key="3">
    <source>
        <dbReference type="Google" id="ProtNLM"/>
    </source>
</evidence>
<comment type="caution">
    <text evidence="1">The sequence shown here is derived from an EMBL/GenBank/DDBJ whole genome shotgun (WGS) entry which is preliminary data.</text>
</comment>